<comment type="caution">
    <text evidence="2">The sequence shown here is derived from an EMBL/GenBank/DDBJ whole genome shotgun (WGS) entry which is preliminary data.</text>
</comment>
<sequence>MKVRFTQQEHDTILALPRPDTHHIEKTDPAKAKSINTRVAALIDLVHGSSVNAISKRYGLHPRTLYRMMEVAIQPGPRGEILGFAVCTPGARFGSSEPRTGAAPTVATSHAMTRLVSAVPELGVAIAKFTGRLPSKTQSSPAFDRLNKEMRRILKALGIDTSYPFNTRDNGRRALANYIKRKRTEAADASMNLDAPPSLTRLDDLGLVDPFIETQFDAHWIDAKDQWTAIPLSDGTYTVAPITGIWLLAKLDLGSRACVAWHLVIGPAYDQFDFIQTLSNALTVWSPRTLSGTHLSYLPNAWMPSSDGLPLIPLILSLDNFSGNIAKHARRVLLQNHHWVYHFGVAGIPQTRGTIEAFFKKMEREVLRFLAGGFEPETNVRAEQRISRRNPKDYPIFQDLLEDFMDVAITTYNVRAHAKKNDRSPREVTERHLASGALVVQSTQSASDARAMKKFHVEVTIRGNKSTGVLPHANFGYATYRSDKMNTRWDLIGKKFSGYIEDTDARYLQLLDDSGETYALLKALPPYARSPHSLRMRRRAELWRRTKQSQDESIEDAIEAYHADVRERARTMKWAADAVASGKAPTTTTSAKATTSPAIDPLVGLPPRGGPVRLR</sequence>
<dbReference type="OrthoDB" id="8736397at2"/>
<organism evidence="2 3">
    <name type="scientific">Luteibacter yeojuensis</name>
    <dbReference type="NCBI Taxonomy" id="345309"/>
    <lineage>
        <taxon>Bacteria</taxon>
        <taxon>Pseudomonadati</taxon>
        <taxon>Pseudomonadota</taxon>
        <taxon>Gammaproteobacteria</taxon>
        <taxon>Lysobacterales</taxon>
        <taxon>Rhodanobacteraceae</taxon>
        <taxon>Luteibacter</taxon>
    </lineage>
</organism>
<dbReference type="InterPro" id="IPR036397">
    <property type="entry name" value="RNaseH_sf"/>
</dbReference>
<dbReference type="InterPro" id="IPR012337">
    <property type="entry name" value="RNaseH-like_sf"/>
</dbReference>
<feature type="compositionally biased region" description="Low complexity" evidence="1">
    <location>
        <begin position="583"/>
        <end position="615"/>
    </location>
</feature>
<dbReference type="SUPFAM" id="SSF53098">
    <property type="entry name" value="Ribonuclease H-like"/>
    <property type="match status" value="1"/>
</dbReference>
<evidence type="ECO:0000256" key="1">
    <source>
        <dbReference type="SAM" id="MobiDB-lite"/>
    </source>
</evidence>
<accession>A0A0F3KU54</accession>
<evidence type="ECO:0000313" key="2">
    <source>
        <dbReference type="EMBL" id="KJV34748.1"/>
    </source>
</evidence>
<feature type="region of interest" description="Disordered" evidence="1">
    <location>
        <begin position="582"/>
        <end position="615"/>
    </location>
</feature>
<dbReference type="Gene3D" id="3.30.420.10">
    <property type="entry name" value="Ribonuclease H-like superfamily/Ribonuclease H"/>
    <property type="match status" value="1"/>
</dbReference>
<dbReference type="Proteomes" id="UP000033651">
    <property type="component" value="Unassembled WGS sequence"/>
</dbReference>
<dbReference type="GO" id="GO:0003676">
    <property type="term" value="F:nucleic acid binding"/>
    <property type="evidence" value="ECO:0007669"/>
    <property type="project" value="InterPro"/>
</dbReference>
<keyword evidence="3" id="KW-1185">Reference proteome</keyword>
<dbReference type="AlphaFoldDB" id="A0A0F3KU54"/>
<protein>
    <recommendedName>
        <fullName evidence="4">Integrase catalytic domain-containing protein</fullName>
    </recommendedName>
</protein>
<evidence type="ECO:0000313" key="3">
    <source>
        <dbReference type="Proteomes" id="UP000033651"/>
    </source>
</evidence>
<proteinExistence type="predicted"/>
<gene>
    <name evidence="2" type="ORF">VI08_09125</name>
</gene>
<dbReference type="RefSeq" id="WP_045829272.1">
    <property type="nucleotide sequence ID" value="NZ_JZRB01000018.1"/>
</dbReference>
<dbReference type="PATRIC" id="fig|345309.4.peg.1046"/>
<reference evidence="2 3" key="1">
    <citation type="submission" date="2015-03" db="EMBL/GenBank/DDBJ databases">
        <title>Draft genome sequence of Luteibacter yeojuensis strain SU11.</title>
        <authorList>
            <person name="Sulaiman J."/>
            <person name="Priya K."/>
            <person name="Chan K.-G."/>
        </authorList>
    </citation>
    <scope>NUCLEOTIDE SEQUENCE [LARGE SCALE GENOMIC DNA]</scope>
    <source>
        <strain evidence="2 3">SU11</strain>
    </source>
</reference>
<dbReference type="EMBL" id="JZRB01000018">
    <property type="protein sequence ID" value="KJV34748.1"/>
    <property type="molecule type" value="Genomic_DNA"/>
</dbReference>
<name>A0A0F3KU54_9GAMM</name>
<evidence type="ECO:0008006" key="4">
    <source>
        <dbReference type="Google" id="ProtNLM"/>
    </source>
</evidence>